<reference evidence="1 2" key="1">
    <citation type="journal article" date="2013" name="PLoS Genet.">
        <title>Comparative genome structure, secondary metabolite, and effector coding capacity across Cochliobolus pathogens.</title>
        <authorList>
            <person name="Condon B.J."/>
            <person name="Leng Y."/>
            <person name="Wu D."/>
            <person name="Bushley K.E."/>
            <person name="Ohm R.A."/>
            <person name="Otillar R."/>
            <person name="Martin J."/>
            <person name="Schackwitz W."/>
            <person name="Grimwood J."/>
            <person name="MohdZainudin N."/>
            <person name="Xue C."/>
            <person name="Wang R."/>
            <person name="Manning V.A."/>
            <person name="Dhillon B."/>
            <person name="Tu Z.J."/>
            <person name="Steffenson B.J."/>
            <person name="Salamov A."/>
            <person name="Sun H."/>
            <person name="Lowry S."/>
            <person name="LaButti K."/>
            <person name="Han J."/>
            <person name="Copeland A."/>
            <person name="Lindquist E."/>
            <person name="Barry K."/>
            <person name="Schmutz J."/>
            <person name="Baker S.E."/>
            <person name="Ciuffetti L.M."/>
            <person name="Grigoriev I.V."/>
            <person name="Zhong S."/>
            <person name="Turgeon B.G."/>
        </authorList>
    </citation>
    <scope>NUCLEOTIDE SEQUENCE [LARGE SCALE GENOMIC DNA]</scope>
    <source>
        <strain evidence="1 2">FI3</strain>
    </source>
</reference>
<keyword evidence="2" id="KW-1185">Reference proteome</keyword>
<proteinExistence type="predicted"/>
<dbReference type="HOGENOM" id="CLU_2209778_0_0_1"/>
<dbReference type="AlphaFoldDB" id="W7DXR8"/>
<sequence>MPLLSLKTATPPKSSRPIAFHISELYHPLFLRLPACPHSQSFARLGSLRQFVIPDIGRVSYLSQDPNTVWDQRHTSFPLEAGSPHDDASR</sequence>
<organism evidence="1 2">
    <name type="scientific">Bipolaris victoriae (strain FI3)</name>
    <name type="common">Victoria blight of oats agent</name>
    <name type="synonym">Cochliobolus victoriae</name>
    <dbReference type="NCBI Taxonomy" id="930091"/>
    <lineage>
        <taxon>Eukaryota</taxon>
        <taxon>Fungi</taxon>
        <taxon>Dikarya</taxon>
        <taxon>Ascomycota</taxon>
        <taxon>Pezizomycotina</taxon>
        <taxon>Dothideomycetes</taxon>
        <taxon>Pleosporomycetidae</taxon>
        <taxon>Pleosporales</taxon>
        <taxon>Pleosporineae</taxon>
        <taxon>Pleosporaceae</taxon>
        <taxon>Bipolaris</taxon>
    </lineage>
</organism>
<dbReference type="Proteomes" id="UP000054337">
    <property type="component" value="Unassembled WGS sequence"/>
</dbReference>
<evidence type="ECO:0000313" key="2">
    <source>
        <dbReference type="Proteomes" id="UP000054337"/>
    </source>
</evidence>
<accession>W7DXR8</accession>
<gene>
    <name evidence="1" type="ORF">COCVIDRAFT_43045</name>
</gene>
<protein>
    <submittedName>
        <fullName evidence="1">Uncharacterized protein</fullName>
    </submittedName>
</protein>
<dbReference type="RefSeq" id="XP_014550420.1">
    <property type="nucleotide sequence ID" value="XM_014694934.1"/>
</dbReference>
<dbReference type="GeneID" id="26257444"/>
<name>W7DXR8_BIPV3</name>
<evidence type="ECO:0000313" key="1">
    <source>
        <dbReference type="EMBL" id="EUN20846.1"/>
    </source>
</evidence>
<dbReference type="EMBL" id="KI968882">
    <property type="protein sequence ID" value="EUN20846.1"/>
    <property type="molecule type" value="Genomic_DNA"/>
</dbReference>